<comment type="similarity">
    <text evidence="3 7">Belongs to the metallo-dependent hydrolases superfamily. Uronate isomerase family.</text>
</comment>
<comment type="catalytic activity">
    <reaction evidence="1 7">
        <text>D-glucuronate = D-fructuronate</text>
        <dbReference type="Rhea" id="RHEA:13049"/>
        <dbReference type="ChEBI" id="CHEBI:58720"/>
        <dbReference type="ChEBI" id="CHEBI:59863"/>
        <dbReference type="EC" id="5.3.1.12"/>
    </reaction>
</comment>
<dbReference type="InterPro" id="IPR003766">
    <property type="entry name" value="Uronate_isomerase"/>
</dbReference>
<gene>
    <name evidence="7" type="primary">uxaC</name>
    <name evidence="8" type="ORF">SAMN04488053_104125</name>
</gene>
<keyword evidence="6 7" id="KW-0413">Isomerase</keyword>
<dbReference type="Gene3D" id="1.10.2020.10">
    <property type="entry name" value="uronate isomerase, domain 2, chain A"/>
    <property type="match status" value="1"/>
</dbReference>
<dbReference type="Gene3D" id="3.20.20.140">
    <property type="entry name" value="Metal-dependent hydrolases"/>
    <property type="match status" value="1"/>
</dbReference>
<dbReference type="STRING" id="745820.SAMN04488053_104125"/>
<dbReference type="EC" id="5.3.1.12" evidence="4 7"/>
<dbReference type="InterPro" id="IPR032466">
    <property type="entry name" value="Metal_Hydrolase"/>
</dbReference>
<keyword evidence="9" id="KW-1185">Reference proteome</keyword>
<dbReference type="GO" id="GO:0042840">
    <property type="term" value="P:D-glucuronate catabolic process"/>
    <property type="evidence" value="ECO:0007669"/>
    <property type="project" value="TreeGrafter"/>
</dbReference>
<dbReference type="OrthoDB" id="9766564at2"/>
<dbReference type="GO" id="GO:0019698">
    <property type="term" value="P:D-galacturonate catabolic process"/>
    <property type="evidence" value="ECO:0007669"/>
    <property type="project" value="TreeGrafter"/>
</dbReference>
<dbReference type="Proteomes" id="UP000198778">
    <property type="component" value="Unassembled WGS sequence"/>
</dbReference>
<dbReference type="PANTHER" id="PTHR30068">
    <property type="entry name" value="URONATE ISOMERASE"/>
    <property type="match status" value="1"/>
</dbReference>
<dbReference type="Pfam" id="PF02614">
    <property type="entry name" value="UxaC"/>
    <property type="match status" value="1"/>
</dbReference>
<dbReference type="NCBIfam" id="NF002794">
    <property type="entry name" value="PRK02925.1"/>
    <property type="match status" value="1"/>
</dbReference>
<dbReference type="HAMAP" id="MF_00675">
    <property type="entry name" value="UxaC"/>
    <property type="match status" value="1"/>
</dbReference>
<sequence length="473" mass="54940">MKKPFIHDDFMLQNEQGKKLYHEYAKDMPIIDFHCHLSPKEISENHRFSNIAEIWLHGDHYKWRAMRALGFPEEKITGKENDHEKFRVWAESVPHTLGNPLYHWTHLELTRYFNVDQLLHRSTAEEIWKETNRQLQEEALTTQDILKKSRVEVVCTTDDPLDTLQYHEEIAENTSLETRVLPTFRPDKAIEIQLVGFNDYIDRLSASEGGEIRSYKDLKENIRFHMDRFQERGCASSDHGIQALPFIEASEEEAAEIFSKRRNKETLSSAETEKFRTHFLLFLGEEYHRRGWVMQLHLGALRNNNEKGFAQLGPDTGFDSMDDAPIAEALNGFLNALNKHDVLPKTIIYNLNPVHNEVIATAIGNFQAEGVKGKLQLGSGWWFNDQKTGMLKQLRDLANHGLLSTFVGMLTDSRSFLSYTRHEYFRRILCNMLGEWMECGEIPEDYELAGKMVEDICYYNAKKYFGLTQKAGV</sequence>
<dbReference type="PANTHER" id="PTHR30068:SF4">
    <property type="entry name" value="URONATE ISOMERASE"/>
    <property type="match status" value="1"/>
</dbReference>
<dbReference type="EMBL" id="FNIL01000004">
    <property type="protein sequence ID" value="SDN87581.1"/>
    <property type="molecule type" value="Genomic_DNA"/>
</dbReference>
<evidence type="ECO:0000256" key="2">
    <source>
        <dbReference type="ARBA" id="ARBA00004892"/>
    </source>
</evidence>
<evidence type="ECO:0000313" key="8">
    <source>
        <dbReference type="EMBL" id="SDN87581.1"/>
    </source>
</evidence>
<accession>A0A1H0EZ11</accession>
<evidence type="ECO:0000256" key="5">
    <source>
        <dbReference type="ARBA" id="ARBA00020555"/>
    </source>
</evidence>
<organism evidence="8 9">
    <name type="scientific">Alkalicoccus daliensis</name>
    <dbReference type="NCBI Taxonomy" id="745820"/>
    <lineage>
        <taxon>Bacteria</taxon>
        <taxon>Bacillati</taxon>
        <taxon>Bacillota</taxon>
        <taxon>Bacilli</taxon>
        <taxon>Bacillales</taxon>
        <taxon>Bacillaceae</taxon>
        <taxon>Alkalicoccus</taxon>
    </lineage>
</organism>
<evidence type="ECO:0000256" key="4">
    <source>
        <dbReference type="ARBA" id="ARBA00012546"/>
    </source>
</evidence>
<dbReference type="GO" id="GO:0008880">
    <property type="term" value="F:glucuronate isomerase activity"/>
    <property type="evidence" value="ECO:0007669"/>
    <property type="project" value="UniProtKB-UniRule"/>
</dbReference>
<evidence type="ECO:0000256" key="1">
    <source>
        <dbReference type="ARBA" id="ARBA00001165"/>
    </source>
</evidence>
<reference evidence="9" key="1">
    <citation type="submission" date="2016-10" db="EMBL/GenBank/DDBJ databases">
        <authorList>
            <person name="Varghese N."/>
            <person name="Submissions S."/>
        </authorList>
    </citation>
    <scope>NUCLEOTIDE SEQUENCE [LARGE SCALE GENOMIC DNA]</scope>
    <source>
        <strain evidence="9">CGMCC 1.10369</strain>
    </source>
</reference>
<evidence type="ECO:0000256" key="6">
    <source>
        <dbReference type="ARBA" id="ARBA00023235"/>
    </source>
</evidence>
<evidence type="ECO:0000256" key="7">
    <source>
        <dbReference type="HAMAP-Rule" id="MF_00675"/>
    </source>
</evidence>
<comment type="pathway">
    <text evidence="2 7">Carbohydrate metabolism; pentose and glucuronate interconversion.</text>
</comment>
<protein>
    <recommendedName>
        <fullName evidence="5 7">Uronate isomerase</fullName>
        <ecNumber evidence="4 7">5.3.1.12</ecNumber>
    </recommendedName>
    <alternativeName>
        <fullName evidence="7">Glucuronate isomerase</fullName>
    </alternativeName>
    <alternativeName>
        <fullName evidence="7">Uronic isomerase</fullName>
    </alternativeName>
</protein>
<dbReference type="UniPathway" id="UPA00246"/>
<evidence type="ECO:0000313" key="9">
    <source>
        <dbReference type="Proteomes" id="UP000198778"/>
    </source>
</evidence>
<evidence type="ECO:0000256" key="3">
    <source>
        <dbReference type="ARBA" id="ARBA00008397"/>
    </source>
</evidence>
<comment type="catalytic activity">
    <reaction evidence="7">
        <text>aldehydo-D-galacturonate = keto-D-tagaturonate</text>
        <dbReference type="Rhea" id="RHEA:27702"/>
        <dbReference type="ChEBI" id="CHEBI:12952"/>
        <dbReference type="ChEBI" id="CHEBI:17886"/>
    </reaction>
</comment>
<proteinExistence type="inferred from homology"/>
<dbReference type="SUPFAM" id="SSF51556">
    <property type="entry name" value="Metallo-dependent hydrolases"/>
    <property type="match status" value="1"/>
</dbReference>
<dbReference type="RefSeq" id="WP_090842561.1">
    <property type="nucleotide sequence ID" value="NZ_FNIL01000004.1"/>
</dbReference>
<dbReference type="AlphaFoldDB" id="A0A1H0EZ11"/>
<name>A0A1H0EZ11_9BACI</name>